<feature type="transmembrane region" description="Helical" evidence="9">
    <location>
        <begin position="360"/>
        <end position="384"/>
    </location>
</feature>
<dbReference type="Proteomes" id="UP000317315">
    <property type="component" value="Unassembled WGS sequence"/>
</dbReference>
<keyword evidence="5 8" id="KW-0812">Transmembrane</keyword>
<feature type="transmembrane region" description="Helical" evidence="9">
    <location>
        <begin position="121"/>
        <end position="138"/>
    </location>
</feature>
<feature type="transmembrane region" description="Helical" evidence="9">
    <location>
        <begin position="41"/>
        <end position="61"/>
    </location>
</feature>
<evidence type="ECO:0000313" key="11">
    <source>
        <dbReference type="Proteomes" id="UP000317315"/>
    </source>
</evidence>
<evidence type="ECO:0000256" key="1">
    <source>
        <dbReference type="ARBA" id="ARBA00004651"/>
    </source>
</evidence>
<evidence type="ECO:0000313" key="10">
    <source>
        <dbReference type="EMBL" id="SMO48695.1"/>
    </source>
</evidence>
<dbReference type="InterPro" id="IPR006043">
    <property type="entry name" value="NCS2"/>
</dbReference>
<keyword evidence="4 8" id="KW-1003">Cell membrane</keyword>
<dbReference type="InterPro" id="IPR026033">
    <property type="entry name" value="Azg-like_bact_archaea"/>
</dbReference>
<dbReference type="InterPro" id="IPR045018">
    <property type="entry name" value="Azg-like"/>
</dbReference>
<dbReference type="GO" id="GO:0005886">
    <property type="term" value="C:plasma membrane"/>
    <property type="evidence" value="ECO:0007669"/>
    <property type="project" value="UniProtKB-SubCell"/>
</dbReference>
<reference evidence="10 11" key="1">
    <citation type="submission" date="2017-05" db="EMBL/GenBank/DDBJ databases">
        <authorList>
            <person name="Varghese N."/>
            <person name="Submissions S."/>
        </authorList>
    </citation>
    <scope>NUCLEOTIDE SEQUENCE [LARGE SCALE GENOMIC DNA]</scope>
    <source>
        <strain evidence="10 11">DSM 16304</strain>
    </source>
</reference>
<feature type="transmembrane region" description="Helical" evidence="9">
    <location>
        <begin position="9"/>
        <end position="29"/>
    </location>
</feature>
<keyword evidence="6 8" id="KW-1133">Transmembrane helix</keyword>
<keyword evidence="7 8" id="KW-0472">Membrane</keyword>
<dbReference type="AlphaFoldDB" id="A0A521BNK5"/>
<evidence type="ECO:0000256" key="8">
    <source>
        <dbReference type="PIRNR" id="PIRNR005353"/>
    </source>
</evidence>
<evidence type="ECO:0000256" key="5">
    <source>
        <dbReference type="ARBA" id="ARBA00022692"/>
    </source>
</evidence>
<feature type="transmembrane region" description="Helical" evidence="9">
    <location>
        <begin position="396"/>
        <end position="413"/>
    </location>
</feature>
<feature type="transmembrane region" description="Helical" evidence="9">
    <location>
        <begin position="182"/>
        <end position="201"/>
    </location>
</feature>
<dbReference type="GO" id="GO:0005345">
    <property type="term" value="F:purine nucleobase transmembrane transporter activity"/>
    <property type="evidence" value="ECO:0007669"/>
    <property type="project" value="TreeGrafter"/>
</dbReference>
<evidence type="ECO:0000256" key="2">
    <source>
        <dbReference type="ARBA" id="ARBA00005697"/>
    </source>
</evidence>
<feature type="transmembrane region" description="Helical" evidence="9">
    <location>
        <begin position="68"/>
        <end position="85"/>
    </location>
</feature>
<evidence type="ECO:0000256" key="9">
    <source>
        <dbReference type="SAM" id="Phobius"/>
    </source>
</evidence>
<evidence type="ECO:0000256" key="3">
    <source>
        <dbReference type="ARBA" id="ARBA00022448"/>
    </source>
</evidence>
<name>A0A521BNK5_9BACT</name>
<keyword evidence="3 8" id="KW-0813">Transport</keyword>
<accession>A0A521BNK5</accession>
<feature type="transmembrane region" description="Helical" evidence="9">
    <location>
        <begin position="91"/>
        <end position="109"/>
    </location>
</feature>
<sequence>MREEIKREIIAGFTTFFTMAYILVVNPAILSDAGVPKNGAIFATAVSSFIATLLMGVYAGLPFALAPGMGLNAYFAYTVCGQMGVSWKTALTAVFFEGIIFLIMALFGARRAIFRALPKSLAYGISSGIGVFIAFIGLKNAGIVESSKETLVKLGDISSPPALITLITVIFIGVLERKRVKGSLLLGIVFAVLLAVPFGLVHKPESVFGIPKPTAALQLDFSHIFSYSIVPVIVAFLLVDVFDTVGTLSALSVRMGIPLSDEKLGRALTSDAVGTTVGALLGTSTVTTYVESASGIAAGGRTGLTAVIVSLLFLTSLIFYPLISIVPVFATSPVLIYVGYFMIEPLRKVEWSDLTESLPAFITFLGIPLTYSISDGMGLGFITYTFLKLLTGRLQDLNPVLILLTLIFLIKFSL</sequence>
<evidence type="ECO:0000256" key="7">
    <source>
        <dbReference type="ARBA" id="ARBA00023136"/>
    </source>
</evidence>
<protein>
    <submittedName>
        <fullName evidence="10">Putative MFS transporter, AGZA family, xanthine/uracil permease</fullName>
    </submittedName>
</protein>
<feature type="transmembrane region" description="Helical" evidence="9">
    <location>
        <begin position="221"/>
        <end position="242"/>
    </location>
</feature>
<evidence type="ECO:0000256" key="6">
    <source>
        <dbReference type="ARBA" id="ARBA00022989"/>
    </source>
</evidence>
<proteinExistence type="inferred from homology"/>
<comment type="similarity">
    <text evidence="2 8">Belongs to the nucleobase:cation symporter-2 (NCS2) (TC 2.A.40) family. Azg-like subfamily.</text>
</comment>
<comment type="subcellular location">
    <subcellularLocation>
        <location evidence="1 8">Cell membrane</location>
        <topology evidence="1 8">Multi-pass membrane protein</topology>
    </subcellularLocation>
</comment>
<feature type="transmembrane region" description="Helical" evidence="9">
    <location>
        <begin position="311"/>
        <end position="340"/>
    </location>
</feature>
<dbReference type="PIRSF" id="PIRSF005353">
    <property type="entry name" value="PbuG"/>
    <property type="match status" value="1"/>
</dbReference>
<organism evidence="10 11">
    <name type="scientific">Balnearium lithotrophicum</name>
    <dbReference type="NCBI Taxonomy" id="223788"/>
    <lineage>
        <taxon>Bacteria</taxon>
        <taxon>Pseudomonadati</taxon>
        <taxon>Aquificota</taxon>
        <taxon>Aquificia</taxon>
        <taxon>Desulfurobacteriales</taxon>
        <taxon>Desulfurobacteriaceae</taxon>
        <taxon>Balnearium</taxon>
    </lineage>
</organism>
<evidence type="ECO:0000256" key="4">
    <source>
        <dbReference type="ARBA" id="ARBA00022475"/>
    </source>
</evidence>
<dbReference type="PANTHER" id="PTHR43337:SF1">
    <property type="entry name" value="XANTHINE_URACIL PERMEASE C887.17-RELATED"/>
    <property type="match status" value="1"/>
</dbReference>
<gene>
    <name evidence="10" type="ORF">SAMN06269117_10662</name>
</gene>
<keyword evidence="11" id="KW-1185">Reference proteome</keyword>
<dbReference type="Pfam" id="PF00860">
    <property type="entry name" value="Xan_ur_permease"/>
    <property type="match status" value="1"/>
</dbReference>
<feature type="transmembrane region" description="Helical" evidence="9">
    <location>
        <begin position="158"/>
        <end position="175"/>
    </location>
</feature>
<dbReference type="EMBL" id="FXTM01000006">
    <property type="protein sequence ID" value="SMO48695.1"/>
    <property type="molecule type" value="Genomic_DNA"/>
</dbReference>
<dbReference type="RefSeq" id="WP_246051312.1">
    <property type="nucleotide sequence ID" value="NZ_FXTM01000006.1"/>
</dbReference>
<dbReference type="PANTHER" id="PTHR43337">
    <property type="entry name" value="XANTHINE/URACIL PERMEASE C887.17-RELATED"/>
    <property type="match status" value="1"/>
</dbReference>